<dbReference type="RefSeq" id="WP_138326839.1">
    <property type="nucleotide sequence ID" value="NZ_VCDI01000005.1"/>
</dbReference>
<dbReference type="GO" id="GO:0047617">
    <property type="term" value="F:fatty acyl-CoA hydrolase activity"/>
    <property type="evidence" value="ECO:0007669"/>
    <property type="project" value="InterPro"/>
</dbReference>
<dbReference type="OrthoDB" id="3477511at2"/>
<evidence type="ECO:0000256" key="2">
    <source>
        <dbReference type="ARBA" id="ARBA00022801"/>
    </source>
</evidence>
<dbReference type="PANTHER" id="PTHR21660">
    <property type="entry name" value="THIOESTERASE SUPERFAMILY MEMBER-RELATED"/>
    <property type="match status" value="1"/>
</dbReference>
<evidence type="ECO:0000313" key="5">
    <source>
        <dbReference type="EMBL" id="TLU71769.1"/>
    </source>
</evidence>
<keyword evidence="2" id="KW-0378">Hydrolase</keyword>
<dbReference type="InterPro" id="IPR039298">
    <property type="entry name" value="ACOT13"/>
</dbReference>
<dbReference type="InterPro" id="IPR006683">
    <property type="entry name" value="Thioestr_dom"/>
</dbReference>
<dbReference type="InterPro" id="IPR029069">
    <property type="entry name" value="HotDog_dom_sf"/>
</dbReference>
<proteinExistence type="inferred from homology"/>
<feature type="domain" description="Thioesterase" evidence="4">
    <location>
        <begin position="55"/>
        <end position="130"/>
    </location>
</feature>
<evidence type="ECO:0000256" key="1">
    <source>
        <dbReference type="ARBA" id="ARBA00008324"/>
    </source>
</evidence>
<comment type="similarity">
    <text evidence="1">Belongs to the thioesterase PaaI family.</text>
</comment>
<organism evidence="5 6">
    <name type="scientific">Lichenicoccus roseus</name>
    <dbReference type="NCBI Taxonomy" id="2683649"/>
    <lineage>
        <taxon>Bacteria</taxon>
        <taxon>Pseudomonadati</taxon>
        <taxon>Pseudomonadota</taxon>
        <taxon>Alphaproteobacteria</taxon>
        <taxon>Acetobacterales</taxon>
        <taxon>Acetobacteraceae</taxon>
        <taxon>Lichenicoccus</taxon>
    </lineage>
</organism>
<reference evidence="5 6" key="1">
    <citation type="submission" date="2019-05" db="EMBL/GenBank/DDBJ databases">
        <authorList>
            <person name="Pankratov T."/>
            <person name="Grouzdev D."/>
        </authorList>
    </citation>
    <scope>NUCLEOTIDE SEQUENCE [LARGE SCALE GENOMIC DNA]</scope>
    <source>
        <strain evidence="5 6">KEBCLARHB70R</strain>
    </source>
</reference>
<dbReference type="EMBL" id="VCDI01000005">
    <property type="protein sequence ID" value="TLU71769.1"/>
    <property type="molecule type" value="Genomic_DNA"/>
</dbReference>
<evidence type="ECO:0000313" key="6">
    <source>
        <dbReference type="Proteomes" id="UP000305654"/>
    </source>
</evidence>
<dbReference type="Proteomes" id="UP000305654">
    <property type="component" value="Unassembled WGS sequence"/>
</dbReference>
<dbReference type="CDD" id="cd03443">
    <property type="entry name" value="PaaI_thioesterase"/>
    <property type="match status" value="1"/>
</dbReference>
<keyword evidence="6" id="KW-1185">Reference proteome</keyword>
<feature type="region of interest" description="Disordered" evidence="3">
    <location>
        <begin position="145"/>
        <end position="168"/>
    </location>
</feature>
<sequence length="168" mass="18037">MSDGFEMADVPPGFVPLPPVGEAGFNDQWGPLWVKPDGDTLLGGFRVERRHLNPNNTCHGGMLATFVDVHLCMAALFARPLPAQILPTISLSLNYLAPALLGTWVEARPEIDRVTRGMVFASALLRADGEPVVRGTGVFKIVKPRDGVPPGDTGDRLRRHLTGAGHPG</sequence>
<dbReference type="Gene3D" id="3.10.129.10">
    <property type="entry name" value="Hotdog Thioesterase"/>
    <property type="match status" value="1"/>
</dbReference>
<dbReference type="SUPFAM" id="SSF54637">
    <property type="entry name" value="Thioesterase/thiol ester dehydrase-isomerase"/>
    <property type="match status" value="1"/>
</dbReference>
<comment type="caution">
    <text evidence="5">The sequence shown here is derived from an EMBL/GenBank/DDBJ whole genome shotgun (WGS) entry which is preliminary data.</text>
</comment>
<evidence type="ECO:0000259" key="4">
    <source>
        <dbReference type="Pfam" id="PF03061"/>
    </source>
</evidence>
<evidence type="ECO:0000256" key="3">
    <source>
        <dbReference type="SAM" id="MobiDB-lite"/>
    </source>
</evidence>
<gene>
    <name evidence="5" type="ORF">FE263_14990</name>
</gene>
<protein>
    <submittedName>
        <fullName evidence="5">PaaI family thioesterase</fullName>
    </submittedName>
</protein>
<dbReference type="Pfam" id="PF03061">
    <property type="entry name" value="4HBT"/>
    <property type="match status" value="1"/>
</dbReference>
<accession>A0A5R9J467</accession>
<dbReference type="PANTHER" id="PTHR21660:SF1">
    <property type="entry name" value="ACYL-COENZYME A THIOESTERASE 13"/>
    <property type="match status" value="1"/>
</dbReference>
<dbReference type="AlphaFoldDB" id="A0A5R9J467"/>
<name>A0A5R9J467_9PROT</name>